<name>A0ABQ7CW05_BRACR</name>
<organism evidence="1 2">
    <name type="scientific">Brassica cretica</name>
    <name type="common">Mustard</name>
    <dbReference type="NCBI Taxonomy" id="69181"/>
    <lineage>
        <taxon>Eukaryota</taxon>
        <taxon>Viridiplantae</taxon>
        <taxon>Streptophyta</taxon>
        <taxon>Embryophyta</taxon>
        <taxon>Tracheophyta</taxon>
        <taxon>Spermatophyta</taxon>
        <taxon>Magnoliopsida</taxon>
        <taxon>eudicotyledons</taxon>
        <taxon>Gunneridae</taxon>
        <taxon>Pentapetalae</taxon>
        <taxon>rosids</taxon>
        <taxon>malvids</taxon>
        <taxon>Brassicales</taxon>
        <taxon>Brassicaceae</taxon>
        <taxon>Brassiceae</taxon>
        <taxon>Brassica</taxon>
    </lineage>
</organism>
<sequence length="199" mass="22034">MFLLDQIAGTTTVLRGDPGTGLGKLHSGEPGFLLAGILGTRVPSSRDPEAGVLPGVWRNSIPAYFSPTPPAYGAIFLLFAPGRHSLCASVLLEGVQPNWNRAKVFTEQEVMNFTSQRFLSPSISEYPTLEEDSSPMKNRPEAKPIIGVKRSLSYFQKAQDQEKWPRNYEVMIQSPKPAKPVLHLPQLEASRFSQLQTRN</sequence>
<accession>A0ABQ7CW05</accession>
<proteinExistence type="predicted"/>
<comment type="caution">
    <text evidence="1">The sequence shown here is derived from an EMBL/GenBank/DDBJ whole genome shotgun (WGS) entry which is preliminary data.</text>
</comment>
<reference evidence="1 2" key="1">
    <citation type="journal article" date="2020" name="BMC Genomics">
        <title>Intraspecific diversification of the crop wild relative Brassica cretica Lam. using demographic model selection.</title>
        <authorList>
            <person name="Kioukis A."/>
            <person name="Michalopoulou V.A."/>
            <person name="Briers L."/>
            <person name="Pirintsos S."/>
            <person name="Studholme D.J."/>
            <person name="Pavlidis P."/>
            <person name="Sarris P.F."/>
        </authorList>
    </citation>
    <scope>NUCLEOTIDE SEQUENCE [LARGE SCALE GENOMIC DNA]</scope>
    <source>
        <strain evidence="2">cv. PFS-1207/04</strain>
    </source>
</reference>
<dbReference type="Proteomes" id="UP000266723">
    <property type="component" value="Unassembled WGS sequence"/>
</dbReference>
<protein>
    <submittedName>
        <fullName evidence="1">Uncharacterized protein</fullName>
    </submittedName>
</protein>
<gene>
    <name evidence="1" type="ORF">DY000_02015176</name>
</gene>
<evidence type="ECO:0000313" key="1">
    <source>
        <dbReference type="EMBL" id="KAF3564082.1"/>
    </source>
</evidence>
<keyword evidence="2" id="KW-1185">Reference proteome</keyword>
<dbReference type="EMBL" id="QGKV02000759">
    <property type="protein sequence ID" value="KAF3564082.1"/>
    <property type="molecule type" value="Genomic_DNA"/>
</dbReference>
<evidence type="ECO:0000313" key="2">
    <source>
        <dbReference type="Proteomes" id="UP000266723"/>
    </source>
</evidence>